<protein>
    <submittedName>
        <fullName evidence="1">Uncharacterized protein</fullName>
    </submittedName>
</protein>
<organism evidence="1 2">
    <name type="scientific">Ovis ammon polii x Ovis aries</name>
    <dbReference type="NCBI Taxonomy" id="2918886"/>
    <lineage>
        <taxon>Eukaryota</taxon>
        <taxon>Metazoa</taxon>
        <taxon>Chordata</taxon>
        <taxon>Craniata</taxon>
        <taxon>Vertebrata</taxon>
        <taxon>Euteleostomi</taxon>
        <taxon>Mammalia</taxon>
        <taxon>Eutheria</taxon>
        <taxon>Laurasiatheria</taxon>
        <taxon>Artiodactyla</taxon>
        <taxon>Ruminantia</taxon>
        <taxon>Pecora</taxon>
        <taxon>Bovidae</taxon>
        <taxon>Caprinae</taxon>
        <taxon>Ovis</taxon>
    </lineage>
</organism>
<gene>
    <name evidence="1" type="ORF">MJG53_012689</name>
</gene>
<proteinExistence type="predicted"/>
<accession>A0ACB9UMA1</accession>
<reference evidence="1" key="1">
    <citation type="submission" date="2022-03" db="EMBL/GenBank/DDBJ databases">
        <title>Genomic analyses of argali, domestic sheep and their hybrids provide insights into chromosomal evolution, heterosis and genetic basis of agronomic traits.</title>
        <authorList>
            <person name="Li M."/>
        </authorList>
    </citation>
    <scope>NUCLEOTIDE SEQUENCE</scope>
    <source>
        <strain evidence="1">F1 hybrid</strain>
    </source>
</reference>
<evidence type="ECO:0000313" key="2">
    <source>
        <dbReference type="Proteomes" id="UP001057279"/>
    </source>
</evidence>
<dbReference type="EMBL" id="CM043040">
    <property type="protein sequence ID" value="KAI4572851.1"/>
    <property type="molecule type" value="Genomic_DNA"/>
</dbReference>
<keyword evidence="2" id="KW-1185">Reference proteome</keyword>
<sequence>MQDCPLDTEDFRAQQCSAYNDVQYQGCYYEWLPQDNDPATHRTLRRQAQGETLSWMGLGALLTPWNVYQWHLPETFWELGNWTHCSDMCSHLEARIQRSQCLMANGQEVSGAFCDQLQKPWAAFHPCNIRDCLPSPSSEQRALALSSSLRDGNRKAKIADSGFVDRGTLTDIWKHPWVKMGREPLLPLCEEDSGVTVGMVLGSRAVHSDWADGSNSDDGGHRWDVLVFLELAQPYCRSAPENQQCFEKHWWPPVWYLEEEDHYQRARKEREKEDYLHLKRQPKRRWLFWNSPSSASPSAASSASPSSSSAVV</sequence>
<dbReference type="Proteomes" id="UP001057279">
    <property type="component" value="Linkage Group LG15"/>
</dbReference>
<name>A0ACB9UMA1_9CETA</name>
<comment type="caution">
    <text evidence="1">The sequence shown here is derived from an EMBL/GenBank/DDBJ whole genome shotgun (WGS) entry which is preliminary data.</text>
</comment>
<evidence type="ECO:0000313" key="1">
    <source>
        <dbReference type="EMBL" id="KAI4572851.1"/>
    </source>
</evidence>